<dbReference type="SUPFAM" id="SSF117281">
    <property type="entry name" value="Kelch motif"/>
    <property type="match status" value="1"/>
</dbReference>
<evidence type="ECO:0008006" key="5">
    <source>
        <dbReference type="Google" id="ProtNLM"/>
    </source>
</evidence>
<dbReference type="PANTHER" id="PTHR46461">
    <property type="entry name" value="KELCH DOMAIN-CONTAINING PROTEIN 3"/>
    <property type="match status" value="1"/>
</dbReference>
<feature type="compositionally biased region" description="Basic and acidic residues" evidence="1">
    <location>
        <begin position="399"/>
        <end position="408"/>
    </location>
</feature>
<dbReference type="GO" id="GO:0003682">
    <property type="term" value="F:chromatin binding"/>
    <property type="evidence" value="ECO:0007669"/>
    <property type="project" value="InterPro"/>
</dbReference>
<protein>
    <recommendedName>
        <fullName evidence="5">Galactose oxidase</fullName>
    </recommendedName>
</protein>
<dbReference type="InterPro" id="IPR015915">
    <property type="entry name" value="Kelch-typ_b-propeller"/>
</dbReference>
<dbReference type="CDD" id="cd12087">
    <property type="entry name" value="TM_EGFR-like"/>
    <property type="match status" value="1"/>
</dbReference>
<keyword evidence="4" id="KW-1185">Reference proteome</keyword>
<dbReference type="EMBL" id="JAEPRB010000012">
    <property type="protein sequence ID" value="KAG2226900.1"/>
    <property type="molecule type" value="Genomic_DNA"/>
</dbReference>
<dbReference type="GO" id="GO:0005737">
    <property type="term" value="C:cytoplasm"/>
    <property type="evidence" value="ECO:0007669"/>
    <property type="project" value="TreeGrafter"/>
</dbReference>
<accession>A0A8H7SCB0</accession>
<dbReference type="Gene3D" id="2.120.10.80">
    <property type="entry name" value="Kelch-type beta propeller"/>
    <property type="match status" value="1"/>
</dbReference>
<evidence type="ECO:0000256" key="2">
    <source>
        <dbReference type="SAM" id="Phobius"/>
    </source>
</evidence>
<keyword evidence="2" id="KW-0472">Membrane</keyword>
<keyword evidence="2" id="KW-1133">Transmembrane helix</keyword>
<dbReference type="OrthoDB" id="2363417at2759"/>
<dbReference type="AlphaFoldDB" id="A0A8H7SCB0"/>
<evidence type="ECO:0000313" key="3">
    <source>
        <dbReference type="EMBL" id="KAG2226900.1"/>
    </source>
</evidence>
<comment type="caution">
    <text evidence="3">The sequence shown here is derived from an EMBL/GenBank/DDBJ whole genome shotgun (WGS) entry which is preliminary data.</text>
</comment>
<name>A0A8H7SCB0_9FUNG</name>
<organism evidence="3 4">
    <name type="scientific">Circinella minor</name>
    <dbReference type="NCBI Taxonomy" id="1195481"/>
    <lineage>
        <taxon>Eukaryota</taxon>
        <taxon>Fungi</taxon>
        <taxon>Fungi incertae sedis</taxon>
        <taxon>Mucoromycota</taxon>
        <taxon>Mucoromycotina</taxon>
        <taxon>Mucoromycetes</taxon>
        <taxon>Mucorales</taxon>
        <taxon>Lichtheimiaceae</taxon>
        <taxon>Circinella</taxon>
    </lineage>
</organism>
<feature type="compositionally biased region" description="Polar residues" evidence="1">
    <location>
        <begin position="409"/>
        <end position="448"/>
    </location>
</feature>
<sequence>MDAKIYCYGGQQSAAGGGMTSSFDHYFFSINLTQAWQVTDMLNAWELITQDVGPNANFAMEIVPNENIIFMHGGAIASVVQTRYKAAYFTPTDSVVGWKQVIPEQTGSRVTTHSAVLGPDNSTIYIWGGMRNRYTGDLEPGDEEFPRAMYTLNTKNWEWGTGSSAPAGCIYAKPVLVGSSIYYIGGYTAAPNITRGNVMNSVLIYSTDSASWRTEGIGGSVTPSTRTRHTVNLKPSTGEIILLGGKDPEKTNRSRDDYFYILRTQGGNLEWSTRELGGDFNALGITGHSAVLAGDYLFVLFGAVNIDNQTSIFNLTNEVRIMDVNKWSWVSSMSALTPEAQFPTTESSSVSTGTIAGAAVGGTAVLAIIAGLIAFFLIRRRKKQTLEEEKQEPSSIRMLPDENEHSQVDSDTVYATSRGQSDSSTTQGQPSAFYNSQKPDGSVSLTRIHNSEYRPVSLTMKPVKPDGG</sequence>
<keyword evidence="2" id="KW-0812">Transmembrane</keyword>
<evidence type="ECO:0000313" key="4">
    <source>
        <dbReference type="Proteomes" id="UP000646827"/>
    </source>
</evidence>
<feature type="transmembrane region" description="Helical" evidence="2">
    <location>
        <begin position="355"/>
        <end position="378"/>
    </location>
</feature>
<dbReference type="Proteomes" id="UP000646827">
    <property type="component" value="Unassembled WGS sequence"/>
</dbReference>
<dbReference type="InterPro" id="IPR052637">
    <property type="entry name" value="KLHDC3-like"/>
</dbReference>
<feature type="region of interest" description="Disordered" evidence="1">
    <location>
        <begin position="386"/>
        <end position="468"/>
    </location>
</feature>
<gene>
    <name evidence="3" type="ORF">INT45_010179</name>
</gene>
<dbReference type="Pfam" id="PF24681">
    <property type="entry name" value="Kelch_KLHDC2_KLHL20_DRC7"/>
    <property type="match status" value="1"/>
</dbReference>
<evidence type="ECO:0000256" key="1">
    <source>
        <dbReference type="SAM" id="MobiDB-lite"/>
    </source>
</evidence>
<reference evidence="3 4" key="1">
    <citation type="submission" date="2020-12" db="EMBL/GenBank/DDBJ databases">
        <title>Metabolic potential, ecology and presence of endohyphal bacteria is reflected in genomic diversity of Mucoromycotina.</title>
        <authorList>
            <person name="Muszewska A."/>
            <person name="Okrasinska A."/>
            <person name="Steczkiewicz K."/>
            <person name="Drgas O."/>
            <person name="Orlowska M."/>
            <person name="Perlinska-Lenart U."/>
            <person name="Aleksandrzak-Piekarczyk T."/>
            <person name="Szatraj K."/>
            <person name="Zielenkiewicz U."/>
            <person name="Pilsyk S."/>
            <person name="Malc E."/>
            <person name="Mieczkowski P."/>
            <person name="Kruszewska J.S."/>
            <person name="Biernat P."/>
            <person name="Pawlowska J."/>
        </authorList>
    </citation>
    <scope>NUCLEOTIDE SEQUENCE [LARGE SCALE GENOMIC DNA]</scope>
    <source>
        <strain evidence="3 4">CBS 142.35</strain>
    </source>
</reference>
<dbReference type="PANTHER" id="PTHR46461:SF1">
    <property type="entry name" value="KELCH DOMAIN-CONTAINING PROTEIN 3"/>
    <property type="match status" value="1"/>
</dbReference>
<proteinExistence type="predicted"/>